<dbReference type="InterPro" id="IPR012910">
    <property type="entry name" value="Plug_dom"/>
</dbReference>
<evidence type="ECO:0000256" key="1">
    <source>
        <dbReference type="ARBA" id="ARBA00004571"/>
    </source>
</evidence>
<evidence type="ECO:0000256" key="2">
    <source>
        <dbReference type="ARBA" id="ARBA00022448"/>
    </source>
</evidence>
<proteinExistence type="inferred from homology"/>
<evidence type="ECO:0000256" key="6">
    <source>
        <dbReference type="ARBA" id="ARBA00023136"/>
    </source>
</evidence>
<evidence type="ECO:0000259" key="12">
    <source>
        <dbReference type="Pfam" id="PF07715"/>
    </source>
</evidence>
<evidence type="ECO:0000313" key="13">
    <source>
        <dbReference type="EMBL" id="SEL04667.1"/>
    </source>
</evidence>
<sequence length="688" mass="75054">MELQRPLAVCLAALTAFPAIAQTTNEDETVELGTLVLESATRTETPVDETTRSVSVIDRETVQEQRRVDNTIGDILSKQVPGFSQSTEANSDFGQTLRGRTFLTLIDGVPQSTPLRDGRRSLNSIGAEAIEQIEIIRGGTAMYGFGATGGLVNIITKRPEDGAFNLEVGTGLSFSTQHVDDSLTWETSLNVSGRTGKLDYVFSGSFLQRGGRFDADGDRIPADPVGAQGGIADSDTSNLMLKLGYQLTEDQRLEVSTLYYNMEQDSNFAGISFAGDPDTDTKTPAVRGNFNPVNPGTENRNISLKYSNEDLLGSSVDLQFYHADIDIVYSKFPGFSQTRIGSEKLGARLTVDTPVTLGASEFNVIWGFDYLHDETRQTATDGPNTSPFLEQDAYAGFVQVNAPIGDIGKISGGMRHEIIDVDVSDFNRADGSFVPGGTLEFEETLFNISGTLYLTDRTDIYAGFSQGFTVADIGRSITDNTFATVSQASSEAQKTDNYEIGLRTKQNRWDGTIAMFFNESDNGATFDQNLNIVKQPEQIWGVEATLDVYATDTLTLGGTFTWMAGEVDLDGDGSFEEDLPSTRIAPAKITAYADYAPNDKWRARLQALYSADRNVNSTQFGGTSDIDDYLVFDLYGEIYDIAGGTVELGVDNIFNNEYTPVINQAYDSSFAYARAPGRTVSIGYTRRF</sequence>
<dbReference type="AlphaFoldDB" id="A0A1H7M240"/>
<dbReference type="InterPro" id="IPR037066">
    <property type="entry name" value="Plug_dom_sf"/>
</dbReference>
<dbReference type="Gene3D" id="2.40.170.20">
    <property type="entry name" value="TonB-dependent receptor, beta-barrel domain"/>
    <property type="match status" value="1"/>
</dbReference>
<dbReference type="PANTHER" id="PTHR30069:SF42">
    <property type="entry name" value="FERRIC AEROBACTIN RECEPTOR"/>
    <property type="match status" value="1"/>
</dbReference>
<keyword evidence="5 9" id="KW-0798">TonB box</keyword>
<keyword evidence="7 8" id="KW-0998">Cell outer membrane</keyword>
<name>A0A1H7M240_9RHOB</name>
<dbReference type="SUPFAM" id="SSF56935">
    <property type="entry name" value="Porins"/>
    <property type="match status" value="1"/>
</dbReference>
<evidence type="ECO:0000256" key="3">
    <source>
        <dbReference type="ARBA" id="ARBA00022452"/>
    </source>
</evidence>
<evidence type="ECO:0000256" key="9">
    <source>
        <dbReference type="RuleBase" id="RU003357"/>
    </source>
</evidence>
<dbReference type="GO" id="GO:0015344">
    <property type="term" value="F:siderophore uptake transmembrane transporter activity"/>
    <property type="evidence" value="ECO:0007669"/>
    <property type="project" value="TreeGrafter"/>
</dbReference>
<evidence type="ECO:0000256" key="8">
    <source>
        <dbReference type="PROSITE-ProRule" id="PRU01360"/>
    </source>
</evidence>
<protein>
    <submittedName>
        <fullName evidence="13">Iron complex outermembrane recepter protein</fullName>
    </submittedName>
</protein>
<comment type="subcellular location">
    <subcellularLocation>
        <location evidence="1 8">Cell outer membrane</location>
        <topology evidence="1 8">Multi-pass membrane protein</topology>
    </subcellularLocation>
</comment>
<evidence type="ECO:0000256" key="10">
    <source>
        <dbReference type="SAM" id="SignalP"/>
    </source>
</evidence>
<reference evidence="13 14" key="1">
    <citation type="submission" date="2016-10" db="EMBL/GenBank/DDBJ databases">
        <authorList>
            <person name="de Groot N.N."/>
        </authorList>
    </citation>
    <scope>NUCLEOTIDE SEQUENCE [LARGE SCALE GENOMIC DNA]</scope>
    <source>
        <strain evidence="13 14">DSM 100674</strain>
    </source>
</reference>
<keyword evidence="4 8" id="KW-0812">Transmembrane</keyword>
<dbReference type="InterPro" id="IPR039426">
    <property type="entry name" value="TonB-dep_rcpt-like"/>
</dbReference>
<dbReference type="Pfam" id="PF07715">
    <property type="entry name" value="Plug"/>
    <property type="match status" value="1"/>
</dbReference>
<dbReference type="STRING" id="1287727.SAMN05443999_103173"/>
<dbReference type="GO" id="GO:0044718">
    <property type="term" value="P:siderophore transmembrane transport"/>
    <property type="evidence" value="ECO:0007669"/>
    <property type="project" value="TreeGrafter"/>
</dbReference>
<evidence type="ECO:0000256" key="7">
    <source>
        <dbReference type="ARBA" id="ARBA00023237"/>
    </source>
</evidence>
<dbReference type="RefSeq" id="WP_093033806.1">
    <property type="nucleotide sequence ID" value="NZ_FOAG01000003.1"/>
</dbReference>
<evidence type="ECO:0000259" key="11">
    <source>
        <dbReference type="Pfam" id="PF00593"/>
    </source>
</evidence>
<organism evidence="13 14">
    <name type="scientific">Roseovarius azorensis</name>
    <dbReference type="NCBI Taxonomy" id="1287727"/>
    <lineage>
        <taxon>Bacteria</taxon>
        <taxon>Pseudomonadati</taxon>
        <taxon>Pseudomonadota</taxon>
        <taxon>Alphaproteobacteria</taxon>
        <taxon>Rhodobacterales</taxon>
        <taxon>Roseobacteraceae</taxon>
        <taxon>Roseovarius</taxon>
    </lineage>
</organism>
<dbReference type="InterPro" id="IPR000531">
    <property type="entry name" value="Beta-barrel_TonB"/>
</dbReference>
<dbReference type="PROSITE" id="PS52016">
    <property type="entry name" value="TONB_DEPENDENT_REC_3"/>
    <property type="match status" value="1"/>
</dbReference>
<keyword evidence="14" id="KW-1185">Reference proteome</keyword>
<keyword evidence="2 8" id="KW-0813">Transport</keyword>
<evidence type="ECO:0000256" key="5">
    <source>
        <dbReference type="ARBA" id="ARBA00023077"/>
    </source>
</evidence>
<evidence type="ECO:0000256" key="4">
    <source>
        <dbReference type="ARBA" id="ARBA00022692"/>
    </source>
</evidence>
<feature type="domain" description="TonB-dependent receptor plug" evidence="12">
    <location>
        <begin position="47"/>
        <end position="150"/>
    </location>
</feature>
<keyword evidence="10" id="KW-0732">Signal</keyword>
<dbReference type="PANTHER" id="PTHR30069">
    <property type="entry name" value="TONB-DEPENDENT OUTER MEMBRANE RECEPTOR"/>
    <property type="match status" value="1"/>
</dbReference>
<keyword evidence="3 8" id="KW-1134">Transmembrane beta strand</keyword>
<dbReference type="Pfam" id="PF00593">
    <property type="entry name" value="TonB_dep_Rec_b-barrel"/>
    <property type="match status" value="1"/>
</dbReference>
<feature type="signal peptide" evidence="10">
    <location>
        <begin position="1"/>
        <end position="21"/>
    </location>
</feature>
<dbReference type="OrthoDB" id="9760333at2"/>
<dbReference type="Gene3D" id="2.170.130.10">
    <property type="entry name" value="TonB-dependent receptor, plug domain"/>
    <property type="match status" value="1"/>
</dbReference>
<dbReference type="Proteomes" id="UP000199582">
    <property type="component" value="Unassembled WGS sequence"/>
</dbReference>
<dbReference type="InterPro" id="IPR036942">
    <property type="entry name" value="Beta-barrel_TonB_sf"/>
</dbReference>
<feature type="domain" description="TonB-dependent receptor-like beta-barrel" evidence="11">
    <location>
        <begin position="246"/>
        <end position="653"/>
    </location>
</feature>
<evidence type="ECO:0000313" key="14">
    <source>
        <dbReference type="Proteomes" id="UP000199582"/>
    </source>
</evidence>
<feature type="chain" id="PRO_5009299688" evidence="10">
    <location>
        <begin position="22"/>
        <end position="688"/>
    </location>
</feature>
<dbReference type="GO" id="GO:0009279">
    <property type="term" value="C:cell outer membrane"/>
    <property type="evidence" value="ECO:0007669"/>
    <property type="project" value="UniProtKB-SubCell"/>
</dbReference>
<comment type="similarity">
    <text evidence="8 9">Belongs to the TonB-dependent receptor family.</text>
</comment>
<accession>A0A1H7M240</accession>
<keyword evidence="6 8" id="KW-0472">Membrane</keyword>
<dbReference type="CDD" id="cd01347">
    <property type="entry name" value="ligand_gated_channel"/>
    <property type="match status" value="1"/>
</dbReference>
<dbReference type="EMBL" id="FOAG01000003">
    <property type="protein sequence ID" value="SEL04667.1"/>
    <property type="molecule type" value="Genomic_DNA"/>
</dbReference>
<gene>
    <name evidence="13" type="ORF">SAMN05443999_103173</name>
</gene>